<dbReference type="KEGG" id="cyc:PCC7424_1871"/>
<dbReference type="STRING" id="65393.PCC7424_1871"/>
<organism evidence="2 3">
    <name type="scientific">Gloeothece citriformis (strain PCC 7424)</name>
    <name type="common">Cyanothece sp. (strain PCC 7424)</name>
    <dbReference type="NCBI Taxonomy" id="65393"/>
    <lineage>
        <taxon>Bacteria</taxon>
        <taxon>Bacillati</taxon>
        <taxon>Cyanobacteriota</taxon>
        <taxon>Cyanophyceae</taxon>
        <taxon>Oscillatoriophycideae</taxon>
        <taxon>Chroococcales</taxon>
        <taxon>Aphanothecaceae</taxon>
        <taxon>Gloeothece</taxon>
        <taxon>Gloeothece citriformis</taxon>
    </lineage>
</organism>
<dbReference type="PANTHER" id="PTHR33336">
    <property type="entry name" value="QUINOL MONOOXYGENASE YGIN-RELATED"/>
    <property type="match status" value="1"/>
</dbReference>
<accession>B7KDK1</accession>
<sequence>MTKNYLRVVARVMALPDKIEDLKLVFFPLVEATRQEKGCLQYELLHNQNDPTEFIFVETWETKECLEAHMKTEHFQIALKQLDGLVATDPDIQLYDQLL</sequence>
<dbReference type="InterPro" id="IPR007138">
    <property type="entry name" value="ABM_dom"/>
</dbReference>
<reference evidence="3" key="1">
    <citation type="journal article" date="2011" name="MBio">
        <title>Novel metabolic attributes of the genus Cyanothece, comprising a group of unicellular nitrogen-fixing Cyanobacteria.</title>
        <authorList>
            <person name="Bandyopadhyay A."/>
            <person name="Elvitigala T."/>
            <person name="Welsh E."/>
            <person name="Stockel J."/>
            <person name="Liberton M."/>
            <person name="Min H."/>
            <person name="Sherman L.A."/>
            <person name="Pakrasi H.B."/>
        </authorList>
    </citation>
    <scope>NUCLEOTIDE SEQUENCE [LARGE SCALE GENOMIC DNA]</scope>
    <source>
        <strain evidence="3">PCC 7424</strain>
    </source>
</reference>
<dbReference type="eggNOG" id="COG1359">
    <property type="taxonomic scope" value="Bacteria"/>
</dbReference>
<keyword evidence="3" id="KW-1185">Reference proteome</keyword>
<dbReference type="InterPro" id="IPR050744">
    <property type="entry name" value="AI-2_Isomerase_LsrG"/>
</dbReference>
<dbReference type="EMBL" id="CP001291">
    <property type="protein sequence ID" value="ACK70303.1"/>
    <property type="molecule type" value="Genomic_DNA"/>
</dbReference>
<keyword evidence="2" id="KW-0503">Monooxygenase</keyword>
<dbReference type="PROSITE" id="PS51725">
    <property type="entry name" value="ABM"/>
    <property type="match status" value="1"/>
</dbReference>
<dbReference type="OrthoDB" id="9806189at2"/>
<dbReference type="AlphaFoldDB" id="B7KDK1"/>
<dbReference type="Pfam" id="PF03992">
    <property type="entry name" value="ABM"/>
    <property type="match status" value="1"/>
</dbReference>
<dbReference type="SUPFAM" id="SSF54909">
    <property type="entry name" value="Dimeric alpha+beta barrel"/>
    <property type="match status" value="1"/>
</dbReference>
<evidence type="ECO:0000313" key="3">
    <source>
        <dbReference type="Proteomes" id="UP000002384"/>
    </source>
</evidence>
<protein>
    <submittedName>
        <fullName evidence="2">Antibiotic biosynthesis monooxygenase</fullName>
    </submittedName>
</protein>
<evidence type="ECO:0000259" key="1">
    <source>
        <dbReference type="PROSITE" id="PS51725"/>
    </source>
</evidence>
<dbReference type="RefSeq" id="WP_012599246.1">
    <property type="nucleotide sequence ID" value="NC_011729.1"/>
</dbReference>
<dbReference type="PANTHER" id="PTHR33336:SF15">
    <property type="entry name" value="ABM DOMAIN-CONTAINING PROTEIN"/>
    <property type="match status" value="1"/>
</dbReference>
<name>B7KDK1_GLOC7</name>
<proteinExistence type="predicted"/>
<dbReference type="Gene3D" id="3.30.70.100">
    <property type="match status" value="1"/>
</dbReference>
<dbReference type="InterPro" id="IPR011008">
    <property type="entry name" value="Dimeric_a/b-barrel"/>
</dbReference>
<evidence type="ECO:0000313" key="2">
    <source>
        <dbReference type="EMBL" id="ACK70303.1"/>
    </source>
</evidence>
<dbReference type="HOGENOM" id="CLU_131496_11_1_3"/>
<dbReference type="Proteomes" id="UP000002384">
    <property type="component" value="Chromosome"/>
</dbReference>
<feature type="domain" description="ABM" evidence="1">
    <location>
        <begin position="6"/>
        <end position="94"/>
    </location>
</feature>
<gene>
    <name evidence="2" type="ordered locus">PCC7424_1871</name>
</gene>
<keyword evidence="2" id="KW-0560">Oxidoreductase</keyword>
<dbReference type="GO" id="GO:0004497">
    <property type="term" value="F:monooxygenase activity"/>
    <property type="evidence" value="ECO:0007669"/>
    <property type="project" value="UniProtKB-KW"/>
</dbReference>